<feature type="transmembrane region" description="Helical" evidence="7">
    <location>
        <begin position="337"/>
        <end position="355"/>
    </location>
</feature>
<feature type="transmembrane region" description="Helical" evidence="7">
    <location>
        <begin position="232"/>
        <end position="254"/>
    </location>
</feature>
<feature type="transmembrane region" description="Helical" evidence="7">
    <location>
        <begin position="107"/>
        <end position="129"/>
    </location>
</feature>
<keyword evidence="3 7" id="KW-0812">Transmembrane</keyword>
<evidence type="ECO:0000256" key="3">
    <source>
        <dbReference type="ARBA" id="ARBA00022692"/>
    </source>
</evidence>
<dbReference type="FunFam" id="1.20.1250.20:FF:000223">
    <property type="entry name" value="Major facilitator superfamily domain-containing protein"/>
    <property type="match status" value="1"/>
</dbReference>
<comment type="subcellular location">
    <subcellularLocation>
        <location evidence="1">Membrane</location>
        <topology evidence="1">Multi-pass membrane protein</topology>
    </subcellularLocation>
</comment>
<feature type="domain" description="Major facilitator superfamily (MFS) profile" evidence="8">
    <location>
        <begin position="45"/>
        <end position="505"/>
    </location>
</feature>
<dbReference type="InterPro" id="IPR020846">
    <property type="entry name" value="MFS_dom"/>
</dbReference>
<protein>
    <submittedName>
        <fullName evidence="9">Major facilitator superfamily domain-containing protein 10</fullName>
    </submittedName>
</protein>
<evidence type="ECO:0000259" key="8">
    <source>
        <dbReference type="PROSITE" id="PS50850"/>
    </source>
</evidence>
<dbReference type="CDD" id="cd17389">
    <property type="entry name" value="MFS_MFSD10"/>
    <property type="match status" value="1"/>
</dbReference>
<dbReference type="Pfam" id="PF07690">
    <property type="entry name" value="MFS_1"/>
    <property type="match status" value="1"/>
</dbReference>
<feature type="transmembrane region" description="Helical" evidence="7">
    <location>
        <begin position="198"/>
        <end position="220"/>
    </location>
</feature>
<dbReference type="InterPro" id="IPR005829">
    <property type="entry name" value="Sugar_transporter_CS"/>
</dbReference>
<feature type="transmembrane region" description="Helical" evidence="7">
    <location>
        <begin position="164"/>
        <end position="186"/>
    </location>
</feature>
<evidence type="ECO:0000256" key="6">
    <source>
        <dbReference type="SAM" id="MobiDB-lite"/>
    </source>
</evidence>
<reference evidence="9" key="1">
    <citation type="submission" date="2021-10" db="EMBL/GenBank/DDBJ databases">
        <title>Tropical sea cucumber genome reveals ecological adaptation and Cuvierian tubules defense mechanism.</title>
        <authorList>
            <person name="Chen T."/>
        </authorList>
    </citation>
    <scope>NUCLEOTIDE SEQUENCE</scope>
    <source>
        <strain evidence="9">Nanhai2018</strain>
        <tissue evidence="9">Muscle</tissue>
    </source>
</reference>
<dbReference type="EMBL" id="JAIZAY010000017">
    <property type="protein sequence ID" value="KAJ8026265.1"/>
    <property type="molecule type" value="Genomic_DNA"/>
</dbReference>
<dbReference type="PROSITE" id="PS00216">
    <property type="entry name" value="SUGAR_TRANSPORT_1"/>
    <property type="match status" value="1"/>
</dbReference>
<dbReference type="Proteomes" id="UP001152320">
    <property type="component" value="Chromosome 17"/>
</dbReference>
<feature type="transmembrane region" description="Helical" evidence="7">
    <location>
        <begin position="141"/>
        <end position="158"/>
    </location>
</feature>
<dbReference type="Gene3D" id="1.20.1250.20">
    <property type="entry name" value="MFS general substrate transporter like domains"/>
    <property type="match status" value="1"/>
</dbReference>
<dbReference type="GO" id="GO:0022857">
    <property type="term" value="F:transmembrane transporter activity"/>
    <property type="evidence" value="ECO:0007669"/>
    <property type="project" value="InterPro"/>
</dbReference>
<feature type="transmembrane region" description="Helical" evidence="7">
    <location>
        <begin position="304"/>
        <end position="325"/>
    </location>
</feature>
<dbReference type="PANTHER" id="PTHR23504:SF31">
    <property type="entry name" value="MAJOR FACILITATOR SUPERFAMILY DOMAIN-CONTAINING PROTEIN 10"/>
    <property type="match status" value="1"/>
</dbReference>
<comment type="caution">
    <text evidence="9">The sequence shown here is derived from an EMBL/GenBank/DDBJ whole genome shotgun (WGS) entry which is preliminary data.</text>
</comment>
<feature type="region of interest" description="Disordered" evidence="6">
    <location>
        <begin position="9"/>
        <end position="39"/>
    </location>
</feature>
<name>A0A9Q0YRT1_HOLLE</name>
<organism evidence="9 10">
    <name type="scientific">Holothuria leucospilota</name>
    <name type="common">Black long sea cucumber</name>
    <name type="synonym">Mertensiothuria leucospilota</name>
    <dbReference type="NCBI Taxonomy" id="206669"/>
    <lineage>
        <taxon>Eukaryota</taxon>
        <taxon>Metazoa</taxon>
        <taxon>Echinodermata</taxon>
        <taxon>Eleutherozoa</taxon>
        <taxon>Echinozoa</taxon>
        <taxon>Holothuroidea</taxon>
        <taxon>Aspidochirotacea</taxon>
        <taxon>Aspidochirotida</taxon>
        <taxon>Holothuriidae</taxon>
        <taxon>Holothuria</taxon>
    </lineage>
</organism>
<gene>
    <name evidence="9" type="ORF">HOLleu_34059</name>
</gene>
<dbReference type="SUPFAM" id="SSF103473">
    <property type="entry name" value="MFS general substrate transporter"/>
    <property type="match status" value="1"/>
</dbReference>
<keyword evidence="5 7" id="KW-0472">Membrane</keyword>
<evidence type="ECO:0000313" key="10">
    <source>
        <dbReference type="Proteomes" id="UP001152320"/>
    </source>
</evidence>
<evidence type="ECO:0000313" key="9">
    <source>
        <dbReference type="EMBL" id="KAJ8026265.1"/>
    </source>
</evidence>
<evidence type="ECO:0000256" key="7">
    <source>
        <dbReference type="SAM" id="Phobius"/>
    </source>
</evidence>
<dbReference type="PROSITE" id="PS50850">
    <property type="entry name" value="MFS"/>
    <property type="match status" value="1"/>
</dbReference>
<dbReference type="PANTHER" id="PTHR23504">
    <property type="entry name" value="MAJOR FACILITATOR SUPERFAMILY DOMAIN-CONTAINING PROTEIN 10"/>
    <property type="match status" value="1"/>
</dbReference>
<dbReference type="OrthoDB" id="196650at2759"/>
<evidence type="ECO:0000256" key="5">
    <source>
        <dbReference type="ARBA" id="ARBA00023136"/>
    </source>
</evidence>
<dbReference type="AlphaFoldDB" id="A0A9Q0YRT1"/>
<evidence type="ECO:0000256" key="2">
    <source>
        <dbReference type="ARBA" id="ARBA00022448"/>
    </source>
</evidence>
<feature type="transmembrane region" description="Helical" evidence="7">
    <location>
        <begin position="394"/>
        <end position="414"/>
    </location>
</feature>
<evidence type="ECO:0000256" key="1">
    <source>
        <dbReference type="ARBA" id="ARBA00004141"/>
    </source>
</evidence>
<dbReference type="InterPro" id="IPR011701">
    <property type="entry name" value="MFS"/>
</dbReference>
<evidence type="ECO:0000256" key="4">
    <source>
        <dbReference type="ARBA" id="ARBA00022989"/>
    </source>
</evidence>
<dbReference type="InterPro" id="IPR036259">
    <property type="entry name" value="MFS_trans_sf"/>
</dbReference>
<proteinExistence type="predicted"/>
<accession>A0A9Q0YRT1</accession>
<feature type="transmembrane region" description="Helical" evidence="7">
    <location>
        <begin position="367"/>
        <end position="388"/>
    </location>
</feature>
<sequence length="505" mass="55572">MIKSQYHLRSGYKGGGGDTVQANGTPSDVDSTHQNAGSTIQSSRTPMIVFLILVIDLLAFTMILPLLPSLLDYYSQHDRTGLYTLMQSSVDNFRDFLGIPDTEKYNAVLFGGVIGSLFSFLQFVASPVIGAASDKYGRRPLMILTTIGIAVSYAIWAVSYNFSLFVLARVIGGISKGNVSLCTTIVTDVSSTKTRGKGMALIGMAFSIGFIVGPVIGAYFARGSSFHPDSYINHPAILALTLGLLDILIVFFLLKESLPVEKRVQSFGSSLKTAQDLINPFSLFNFSAVQNASRKDKSDLRQIGMAYFLYMFIFSGLEYTLTFLVHRRFQYTSMQQGRMFFFMGLIMAIVQGGFLRRIQPGKEKRIALLGMFLLIPSFLIISLSYALMQYYIGLTLFSFASATVVPCMTTVVTLKGSDDQKGTIMGIFRSLGALARALGPILSSTYNDLPRSKNGRRHFSKFDIASTQPACDTEGREGLKRCFLGTSSMLAERCYIEQNMGEVNI</sequence>
<keyword evidence="4 7" id="KW-1133">Transmembrane helix</keyword>
<keyword evidence="10" id="KW-1185">Reference proteome</keyword>
<dbReference type="GO" id="GO:0031526">
    <property type="term" value="C:brush border membrane"/>
    <property type="evidence" value="ECO:0007669"/>
    <property type="project" value="TreeGrafter"/>
</dbReference>
<feature type="compositionally biased region" description="Polar residues" evidence="6">
    <location>
        <begin position="20"/>
        <end position="39"/>
    </location>
</feature>
<feature type="transmembrane region" description="Helical" evidence="7">
    <location>
        <begin position="48"/>
        <end position="67"/>
    </location>
</feature>
<keyword evidence="2" id="KW-0813">Transport</keyword>